<evidence type="ECO:0008006" key="4">
    <source>
        <dbReference type="Google" id="ProtNLM"/>
    </source>
</evidence>
<organism evidence="2 3">
    <name type="scientific">Kockovaella imperatae</name>
    <dbReference type="NCBI Taxonomy" id="4999"/>
    <lineage>
        <taxon>Eukaryota</taxon>
        <taxon>Fungi</taxon>
        <taxon>Dikarya</taxon>
        <taxon>Basidiomycota</taxon>
        <taxon>Agaricomycotina</taxon>
        <taxon>Tremellomycetes</taxon>
        <taxon>Tremellales</taxon>
        <taxon>Cuniculitremaceae</taxon>
        <taxon>Kockovaella</taxon>
    </lineage>
</organism>
<evidence type="ECO:0000313" key="2">
    <source>
        <dbReference type="EMBL" id="ORX33845.1"/>
    </source>
</evidence>
<dbReference type="RefSeq" id="XP_021868144.1">
    <property type="nucleotide sequence ID" value="XM_022012173.1"/>
</dbReference>
<comment type="caution">
    <text evidence="2">The sequence shown here is derived from an EMBL/GenBank/DDBJ whole genome shotgun (WGS) entry which is preliminary data.</text>
</comment>
<feature type="region of interest" description="Disordered" evidence="1">
    <location>
        <begin position="369"/>
        <end position="427"/>
    </location>
</feature>
<dbReference type="STRING" id="4999.A0A1Y1U9T7"/>
<name>A0A1Y1U9T7_9TREE</name>
<dbReference type="GeneID" id="33553981"/>
<dbReference type="OrthoDB" id="432483at2759"/>
<reference evidence="2 3" key="1">
    <citation type="submission" date="2017-03" db="EMBL/GenBank/DDBJ databases">
        <title>Widespread Adenine N6-methylation of Active Genes in Fungi.</title>
        <authorList>
            <consortium name="DOE Joint Genome Institute"/>
            <person name="Mondo S.J."/>
            <person name="Dannebaum R.O."/>
            <person name="Kuo R.C."/>
            <person name="Louie K.B."/>
            <person name="Bewick A.J."/>
            <person name="Labutti K."/>
            <person name="Haridas S."/>
            <person name="Kuo A."/>
            <person name="Salamov A."/>
            <person name="Ahrendt S.R."/>
            <person name="Lau R."/>
            <person name="Bowen B.P."/>
            <person name="Lipzen A."/>
            <person name="Sullivan W."/>
            <person name="Andreopoulos W.B."/>
            <person name="Clum A."/>
            <person name="Lindquist E."/>
            <person name="Daum C."/>
            <person name="Northen T.R."/>
            <person name="Ramamoorthy G."/>
            <person name="Schmitz R.J."/>
            <person name="Gryganskyi A."/>
            <person name="Culley D."/>
            <person name="Magnuson J."/>
            <person name="James T.Y."/>
            <person name="O'Malley M.A."/>
            <person name="Stajich J.E."/>
            <person name="Spatafora J.W."/>
            <person name="Visel A."/>
            <person name="Grigoriev I.V."/>
        </authorList>
    </citation>
    <scope>NUCLEOTIDE SEQUENCE [LARGE SCALE GENOMIC DNA]</scope>
    <source>
        <strain evidence="2 3">NRRL Y-17943</strain>
    </source>
</reference>
<protein>
    <recommendedName>
        <fullName evidence="4">HSF-type DNA-binding domain-containing protein</fullName>
    </recommendedName>
</protein>
<evidence type="ECO:0000256" key="1">
    <source>
        <dbReference type="SAM" id="MobiDB-lite"/>
    </source>
</evidence>
<proteinExistence type="predicted"/>
<dbReference type="InParanoid" id="A0A1Y1U9T7"/>
<feature type="compositionally biased region" description="Low complexity" evidence="1">
    <location>
        <begin position="377"/>
        <end position="392"/>
    </location>
</feature>
<evidence type="ECO:0000313" key="3">
    <source>
        <dbReference type="Proteomes" id="UP000193218"/>
    </source>
</evidence>
<dbReference type="EMBL" id="NBSH01000017">
    <property type="protein sequence ID" value="ORX33845.1"/>
    <property type="molecule type" value="Genomic_DNA"/>
</dbReference>
<dbReference type="AlphaFoldDB" id="A0A1Y1U9T7"/>
<feature type="compositionally biased region" description="Polar residues" evidence="1">
    <location>
        <begin position="84"/>
        <end position="95"/>
    </location>
</feature>
<sequence>MMDLQIYGFMRKVSLRHVDKDINDPDASTWAHPFLKRSSTAEQVLGFKRRVPPRPPQAGKRQSSSVQDQNDPYRDDAPMHGLSPSPSDPGNTYQSPPEMYQPHQLGSLGEDEPASFPFNPSLVQSYPPPTGLQSVYAPPARPAFYMTSSSGGSSDCLGGSLPSRPVYFTSHPADPSMPSTLVEGGVPIPPDASTSTVFMSSNVRTAPQSGINSYPQTAPPYATTFPDIAKVTQGHLRTRSVQGEPPSATIMSPSSQPTLGANFGYVDFDDVALRLGGDVPTYDPQDAATWVRRGYNDIHTGEPVPSLGFREVNPNMVPYQFAPTLLSPDSTTADAFSPQSQIAETYTFPPAVEANKSHTATPRAMPIRMGRNDTRRASGSPYSPRSRPSPEVSLRDMVSFGRGTGMSRGRHSATGRSTEIRRSQDDRMEGVEELPSADIRFAQEGLFDGVLQGDQGM</sequence>
<dbReference type="Proteomes" id="UP000193218">
    <property type="component" value="Unassembled WGS sequence"/>
</dbReference>
<keyword evidence="3" id="KW-1185">Reference proteome</keyword>
<feature type="compositionally biased region" description="Polar residues" evidence="1">
    <location>
        <begin position="60"/>
        <end position="70"/>
    </location>
</feature>
<feature type="compositionally biased region" description="Basic and acidic residues" evidence="1">
    <location>
        <begin position="418"/>
        <end position="427"/>
    </location>
</feature>
<feature type="region of interest" description="Disordered" evidence="1">
    <location>
        <begin position="41"/>
        <end position="125"/>
    </location>
</feature>
<accession>A0A1Y1U9T7</accession>
<gene>
    <name evidence="2" type="ORF">BD324DRAFT_205595</name>
</gene>